<name>A0A7D5TH25_9EURY</name>
<dbReference type="AlphaFoldDB" id="A0A7D5TH25"/>
<dbReference type="Gene3D" id="3.90.120.10">
    <property type="entry name" value="DNA Methylase, subunit A, domain 2"/>
    <property type="match status" value="1"/>
</dbReference>
<dbReference type="Gene3D" id="3.40.50.150">
    <property type="entry name" value="Vaccinia Virus protein VP39"/>
    <property type="match status" value="1"/>
</dbReference>
<dbReference type="GeneID" id="56083433"/>
<evidence type="ECO:0000256" key="2">
    <source>
        <dbReference type="ARBA" id="ARBA00022603"/>
    </source>
</evidence>
<gene>
    <name evidence="5" type="ORF">HZS54_12550</name>
</gene>
<dbReference type="SUPFAM" id="SSF53335">
    <property type="entry name" value="S-adenosyl-L-methionine-dependent methyltransferases"/>
    <property type="match status" value="1"/>
</dbReference>
<keyword evidence="6" id="KW-1185">Reference proteome</keyword>
<dbReference type="InterPro" id="IPR001525">
    <property type="entry name" value="C5_MeTfrase"/>
</dbReference>
<dbReference type="EMBL" id="CP058909">
    <property type="protein sequence ID" value="QLH82396.1"/>
    <property type="molecule type" value="Genomic_DNA"/>
</dbReference>
<sequence length="633" mass="69552">MEVKNADADSQSTINRTGPAATLFETIEAGEKIVVVDLFAGAGGMSSGAIRVLSRIAEEVGKPVDEIAEVIAVNHWSCAIETHSKNYSWATHFHSEIQELRPRDIVKDERTDLQKGDTINLLIGCPDCTYFSSARGGGPKDPDSRATPREILDWVERLDVRNLLFENVPEFRSWGPLDSNNEVIESKKGEYFDNWINALNIEGFAVDWKILNAADYGDATSRRRLFVAGRKDSGVSWPRQTHSENGNVSDTEEWRTAADIIDWSDPGESVWIRDLEDGRRKPLKNTTMQRIAEGVRRHGDDVLKPFADVLENIGRDDVYEMRDNIVPAADAELVAKSVSQPFLVKYYGTSTARPITEPLDTITSGGEKFALCTPYILGQHSNSVPRAVDERPTPTVCTSGKISLLRPNTMVLGQHGGAQAKPVTENPLPTVASRGAISKFTASPFVLPKNGKQRGLFSNKSYLEKPLHTIVAGRIDQGYTVTPYLVPFYGERSGQRPRTHDISEPHPTIPASAIKRGLIEPYLVEYYGNGTAQPVTGPLPTVTTKERFALCVPELFPLGIDINFRMLKPEELAAAMGFENYEFTGNKTETVKQIGNAVPVNTAESLCEELLLGSSPTLDSFTDSGTTGVGADD</sequence>
<dbReference type="InterPro" id="IPR029063">
    <property type="entry name" value="SAM-dependent_MTases_sf"/>
</dbReference>
<evidence type="ECO:0000256" key="3">
    <source>
        <dbReference type="ARBA" id="ARBA00022679"/>
    </source>
</evidence>
<dbReference type="PROSITE" id="PS51679">
    <property type="entry name" value="SAM_MT_C5"/>
    <property type="match status" value="1"/>
</dbReference>
<evidence type="ECO:0000256" key="4">
    <source>
        <dbReference type="ARBA" id="ARBA00022691"/>
    </source>
</evidence>
<dbReference type="PRINTS" id="PR00105">
    <property type="entry name" value="C5METTRFRASE"/>
</dbReference>
<dbReference type="PANTHER" id="PTHR10629">
    <property type="entry name" value="CYTOSINE-SPECIFIC METHYLTRANSFERASE"/>
    <property type="match status" value="1"/>
</dbReference>
<dbReference type="InterPro" id="IPR050390">
    <property type="entry name" value="C5-Methyltransferase"/>
</dbReference>
<dbReference type="PANTHER" id="PTHR10629:SF52">
    <property type="entry name" value="DNA (CYTOSINE-5)-METHYLTRANSFERASE 1"/>
    <property type="match status" value="1"/>
</dbReference>
<dbReference type="Pfam" id="PF00145">
    <property type="entry name" value="DNA_methylase"/>
    <property type="match status" value="2"/>
</dbReference>
<dbReference type="PROSITE" id="PS00095">
    <property type="entry name" value="C5_MTASE_2"/>
    <property type="match status" value="1"/>
</dbReference>
<keyword evidence="4" id="KW-0949">S-adenosyl-L-methionine</keyword>
<dbReference type="EC" id="2.1.1.37" evidence="1"/>
<dbReference type="GO" id="GO:0032259">
    <property type="term" value="P:methylation"/>
    <property type="evidence" value="ECO:0007669"/>
    <property type="project" value="UniProtKB-KW"/>
</dbReference>
<evidence type="ECO:0000313" key="6">
    <source>
        <dbReference type="Proteomes" id="UP000509346"/>
    </source>
</evidence>
<keyword evidence="3 5" id="KW-0808">Transferase</keyword>
<evidence type="ECO:0000313" key="5">
    <source>
        <dbReference type="EMBL" id="QLH82396.1"/>
    </source>
</evidence>
<proteinExistence type="predicted"/>
<organism evidence="5 6">
    <name type="scientific">Halosimplex pelagicum</name>
    <dbReference type="NCBI Taxonomy" id="869886"/>
    <lineage>
        <taxon>Archaea</taxon>
        <taxon>Methanobacteriati</taxon>
        <taxon>Methanobacteriota</taxon>
        <taxon>Stenosarchaea group</taxon>
        <taxon>Halobacteria</taxon>
        <taxon>Halobacteriales</taxon>
        <taxon>Haloarculaceae</taxon>
        <taxon>Halosimplex</taxon>
    </lineage>
</organism>
<protein>
    <recommendedName>
        <fullName evidence="1">DNA (cytosine-5-)-methyltransferase</fullName>
        <ecNumber evidence="1">2.1.1.37</ecNumber>
    </recommendedName>
</protein>
<dbReference type="GO" id="GO:0003677">
    <property type="term" value="F:DNA binding"/>
    <property type="evidence" value="ECO:0007669"/>
    <property type="project" value="TreeGrafter"/>
</dbReference>
<reference evidence="5 6" key="1">
    <citation type="submission" date="2020-07" db="EMBL/GenBank/DDBJ databases">
        <title>Halosimplex litoreum sp. nov. and Halosimplex rubrum sp. nov., isolated from different salt environments.</title>
        <authorList>
            <person name="Cui H."/>
        </authorList>
    </citation>
    <scope>NUCLEOTIDE SEQUENCE [LARGE SCALE GENOMIC DNA]</scope>
    <source>
        <strain evidence="5 6">R2</strain>
    </source>
</reference>
<dbReference type="KEGG" id="hpel:HZS54_12550"/>
<dbReference type="RefSeq" id="WP_179922864.1">
    <property type="nucleotide sequence ID" value="NZ_CP058909.1"/>
</dbReference>
<keyword evidence="2 5" id="KW-0489">Methyltransferase</keyword>
<dbReference type="Proteomes" id="UP000509346">
    <property type="component" value="Chromosome"/>
</dbReference>
<dbReference type="GO" id="GO:0003886">
    <property type="term" value="F:DNA (cytosine-5-)-methyltransferase activity"/>
    <property type="evidence" value="ECO:0007669"/>
    <property type="project" value="UniProtKB-EC"/>
</dbReference>
<dbReference type="GO" id="GO:0044027">
    <property type="term" value="P:negative regulation of gene expression via chromosomal CpG island methylation"/>
    <property type="evidence" value="ECO:0007669"/>
    <property type="project" value="TreeGrafter"/>
</dbReference>
<evidence type="ECO:0000256" key="1">
    <source>
        <dbReference type="ARBA" id="ARBA00011975"/>
    </source>
</evidence>
<dbReference type="REBASE" id="411834">
    <property type="entry name" value="M.HpeR2ORF12550P"/>
</dbReference>
<dbReference type="InterPro" id="IPR031303">
    <property type="entry name" value="C5_meth_CS"/>
</dbReference>
<accession>A0A7D5TH25</accession>
<dbReference type="OrthoDB" id="5033at2157"/>